<protein>
    <submittedName>
        <fullName evidence="2">Helix-turn-helix transcriptional regulator</fullName>
    </submittedName>
</protein>
<dbReference type="EMBL" id="CP044496">
    <property type="protein sequence ID" value="QFG51874.1"/>
    <property type="molecule type" value="Genomic_DNA"/>
</dbReference>
<dbReference type="InterPro" id="IPR001387">
    <property type="entry name" value="Cro/C1-type_HTH"/>
</dbReference>
<dbReference type="Pfam" id="PF13443">
    <property type="entry name" value="HTH_26"/>
    <property type="match status" value="1"/>
</dbReference>
<proteinExistence type="predicted"/>
<reference evidence="2 3" key="1">
    <citation type="submission" date="2019-09" db="EMBL/GenBank/DDBJ databases">
        <title>Genome sequencing of Lactobacillus acetotolerans.</title>
        <authorList>
            <person name="Kim K."/>
        </authorList>
    </citation>
    <scope>NUCLEOTIDE SEQUENCE [LARGE SCALE GENOMIC DNA]</scope>
    <source>
        <strain evidence="2 3">LA749</strain>
    </source>
</reference>
<dbReference type="Proteomes" id="UP000325393">
    <property type="component" value="Chromosome"/>
</dbReference>
<gene>
    <name evidence="2" type="ORF">LA749_07760</name>
</gene>
<accession>A0A5P5ZK91</accession>
<dbReference type="AlphaFoldDB" id="A0A5P5ZK91"/>
<evidence type="ECO:0000259" key="1">
    <source>
        <dbReference type="Pfam" id="PF13443"/>
    </source>
</evidence>
<evidence type="ECO:0000313" key="2">
    <source>
        <dbReference type="EMBL" id="QFG51874.1"/>
    </source>
</evidence>
<sequence>MSINEVSKKSGVAVSTLDNAVKKSIESWSIRTLDAFALALNEKPGDLLNKLQPNPYTLNIKDGKQTIQGVYIPDKEMYQQIRSAVEDNHLEGWNPTSKDVKFLLKNALNPNPKDMERIDRIWNEGR</sequence>
<evidence type="ECO:0000313" key="3">
    <source>
        <dbReference type="Proteomes" id="UP000325393"/>
    </source>
</evidence>
<name>A0A5P5ZK91_9LACO</name>
<feature type="domain" description="HTH cro/C1-type" evidence="1">
    <location>
        <begin position="1"/>
        <end position="48"/>
    </location>
</feature>
<organism evidence="2 3">
    <name type="scientific">Lactobacillus acetotolerans</name>
    <dbReference type="NCBI Taxonomy" id="1600"/>
    <lineage>
        <taxon>Bacteria</taxon>
        <taxon>Bacillati</taxon>
        <taxon>Bacillota</taxon>
        <taxon>Bacilli</taxon>
        <taxon>Lactobacillales</taxon>
        <taxon>Lactobacillaceae</taxon>
        <taxon>Lactobacillus</taxon>
    </lineage>
</organism>